<dbReference type="GO" id="GO:0005507">
    <property type="term" value="F:copper ion binding"/>
    <property type="evidence" value="ECO:0007669"/>
    <property type="project" value="TreeGrafter"/>
</dbReference>
<evidence type="ECO:0000256" key="2">
    <source>
        <dbReference type="ARBA" id="ARBA00006024"/>
    </source>
</evidence>
<evidence type="ECO:0000256" key="9">
    <source>
        <dbReference type="ARBA" id="ARBA00022989"/>
    </source>
</evidence>
<feature type="transmembrane region" description="Helical" evidence="12">
    <location>
        <begin position="134"/>
        <end position="152"/>
    </location>
</feature>
<accession>A0A840NBG4</accession>
<organism evidence="14 15">
    <name type="scientific">Afipia massiliensis</name>
    <dbReference type="NCBI Taxonomy" id="211460"/>
    <lineage>
        <taxon>Bacteria</taxon>
        <taxon>Pseudomonadati</taxon>
        <taxon>Pseudomonadota</taxon>
        <taxon>Alphaproteobacteria</taxon>
        <taxon>Hyphomicrobiales</taxon>
        <taxon>Nitrobacteraceae</taxon>
        <taxon>Afipia</taxon>
    </lineage>
</organism>
<evidence type="ECO:0000313" key="15">
    <source>
        <dbReference type="Proteomes" id="UP000521227"/>
    </source>
</evidence>
<feature type="transmembrane region" description="Helical" evidence="12">
    <location>
        <begin position="69"/>
        <end position="89"/>
    </location>
</feature>
<name>A0A840NBG4_9BRAD</name>
<dbReference type="InterPro" id="IPR001757">
    <property type="entry name" value="P_typ_ATPase"/>
</dbReference>
<keyword evidence="6" id="KW-0547">Nucleotide-binding</keyword>
<dbReference type="InterPro" id="IPR059000">
    <property type="entry name" value="ATPase_P-type_domA"/>
</dbReference>
<comment type="similarity">
    <text evidence="2">Belongs to the cation transport ATPase (P-type) (TC 3.A.3) family. Type IB subfamily.</text>
</comment>
<feature type="compositionally biased region" description="Basic residues" evidence="11">
    <location>
        <begin position="269"/>
        <end position="281"/>
    </location>
</feature>
<dbReference type="GO" id="GO:0016887">
    <property type="term" value="F:ATP hydrolysis activity"/>
    <property type="evidence" value="ECO:0007669"/>
    <property type="project" value="InterPro"/>
</dbReference>
<evidence type="ECO:0000256" key="3">
    <source>
        <dbReference type="ARBA" id="ARBA00022475"/>
    </source>
</evidence>
<dbReference type="PANTHER" id="PTHR43520:SF8">
    <property type="entry name" value="P-TYPE CU(+) TRANSPORTER"/>
    <property type="match status" value="1"/>
</dbReference>
<comment type="caution">
    <text evidence="14">The sequence shown here is derived from an EMBL/GenBank/DDBJ whole genome shotgun (WGS) entry which is preliminary data.</text>
</comment>
<keyword evidence="8" id="KW-1278">Translocase</keyword>
<evidence type="ECO:0000256" key="10">
    <source>
        <dbReference type="ARBA" id="ARBA00023136"/>
    </source>
</evidence>
<evidence type="ECO:0000313" key="14">
    <source>
        <dbReference type="EMBL" id="MBB5055001.1"/>
    </source>
</evidence>
<sequence>MTNGAVAKDQEAAQREREMRSLRNALLCQRRRDFAAVLTVPVVVLEMGSHLVPAIHMWVMETIGQQGNWYLQFTLTTLVLFGPGLRFFTKGVPALLRGGPDMNTLVSLGTSAAWAYSVVATFAPQLLPEGTHNVYYEAAAVIVALILLGRWLEARAKGRTSEAIKQLVGLQAKTAQVLRDGKVVQVSLSEVVVGDIVQVRPGERVPVDGEVLDGSSFIDESMITGEPIPVQKSVGAAVVGGTINKTAASPSAPPRSAATPCWHRSSAWSKRRRAPSCRSRR</sequence>
<feature type="domain" description="P-type ATPase A" evidence="13">
    <location>
        <begin position="170"/>
        <end position="246"/>
    </location>
</feature>
<protein>
    <submittedName>
        <fullName evidence="14">Cation transport ATPase</fullName>
    </submittedName>
</protein>
<dbReference type="SUPFAM" id="SSF81653">
    <property type="entry name" value="Calcium ATPase, transduction domain A"/>
    <property type="match status" value="1"/>
</dbReference>
<feature type="compositionally biased region" description="Low complexity" evidence="11">
    <location>
        <begin position="247"/>
        <end position="258"/>
    </location>
</feature>
<feature type="region of interest" description="Disordered" evidence="11">
    <location>
        <begin position="247"/>
        <end position="281"/>
    </location>
</feature>
<dbReference type="GO" id="GO:0005886">
    <property type="term" value="C:plasma membrane"/>
    <property type="evidence" value="ECO:0007669"/>
    <property type="project" value="UniProtKB-SubCell"/>
</dbReference>
<keyword evidence="10 12" id="KW-0472">Membrane</keyword>
<comment type="subcellular location">
    <subcellularLocation>
        <location evidence="1">Cell membrane</location>
        <topology evidence="1">Multi-pass membrane protein</topology>
    </subcellularLocation>
</comment>
<dbReference type="Pfam" id="PF00122">
    <property type="entry name" value="E1-E2_ATPase"/>
    <property type="match status" value="1"/>
</dbReference>
<keyword evidence="5" id="KW-0479">Metal-binding</keyword>
<evidence type="ECO:0000256" key="11">
    <source>
        <dbReference type="SAM" id="MobiDB-lite"/>
    </source>
</evidence>
<evidence type="ECO:0000256" key="12">
    <source>
        <dbReference type="SAM" id="Phobius"/>
    </source>
</evidence>
<dbReference type="Gene3D" id="2.70.150.10">
    <property type="entry name" value="Calcium-transporting ATPase, cytoplasmic transduction domain A"/>
    <property type="match status" value="1"/>
</dbReference>
<keyword evidence="4 12" id="KW-0812">Transmembrane</keyword>
<dbReference type="GO" id="GO:0043682">
    <property type="term" value="F:P-type divalent copper transporter activity"/>
    <property type="evidence" value="ECO:0007669"/>
    <property type="project" value="TreeGrafter"/>
</dbReference>
<evidence type="ECO:0000259" key="13">
    <source>
        <dbReference type="Pfam" id="PF00122"/>
    </source>
</evidence>
<dbReference type="GO" id="GO:0060003">
    <property type="term" value="P:copper ion export"/>
    <property type="evidence" value="ECO:0007669"/>
    <property type="project" value="UniProtKB-ARBA"/>
</dbReference>
<dbReference type="Proteomes" id="UP000521227">
    <property type="component" value="Unassembled WGS sequence"/>
</dbReference>
<evidence type="ECO:0000256" key="4">
    <source>
        <dbReference type="ARBA" id="ARBA00022692"/>
    </source>
</evidence>
<dbReference type="EMBL" id="JACHIJ010000010">
    <property type="protein sequence ID" value="MBB5055001.1"/>
    <property type="molecule type" value="Genomic_DNA"/>
</dbReference>
<evidence type="ECO:0000256" key="8">
    <source>
        <dbReference type="ARBA" id="ARBA00022967"/>
    </source>
</evidence>
<dbReference type="GO" id="GO:0055070">
    <property type="term" value="P:copper ion homeostasis"/>
    <property type="evidence" value="ECO:0007669"/>
    <property type="project" value="TreeGrafter"/>
</dbReference>
<feature type="transmembrane region" description="Helical" evidence="12">
    <location>
        <begin position="101"/>
        <end position="122"/>
    </location>
</feature>
<evidence type="ECO:0000256" key="5">
    <source>
        <dbReference type="ARBA" id="ARBA00022723"/>
    </source>
</evidence>
<dbReference type="GO" id="GO:0005524">
    <property type="term" value="F:ATP binding"/>
    <property type="evidence" value="ECO:0007669"/>
    <property type="project" value="UniProtKB-KW"/>
</dbReference>
<evidence type="ECO:0000256" key="6">
    <source>
        <dbReference type="ARBA" id="ARBA00022741"/>
    </source>
</evidence>
<keyword evidence="7" id="KW-0067">ATP-binding</keyword>
<dbReference type="AlphaFoldDB" id="A0A840NBG4"/>
<gene>
    <name evidence="14" type="ORF">HNQ36_005012</name>
</gene>
<proteinExistence type="inferred from homology"/>
<dbReference type="PANTHER" id="PTHR43520">
    <property type="entry name" value="ATP7, ISOFORM B"/>
    <property type="match status" value="1"/>
</dbReference>
<dbReference type="NCBIfam" id="TIGR01494">
    <property type="entry name" value="ATPase_P-type"/>
    <property type="match status" value="1"/>
</dbReference>
<evidence type="ECO:0000256" key="7">
    <source>
        <dbReference type="ARBA" id="ARBA00022840"/>
    </source>
</evidence>
<keyword evidence="9 12" id="KW-1133">Transmembrane helix</keyword>
<dbReference type="FunFam" id="2.70.150.10:FF:000020">
    <property type="entry name" value="Copper-exporting P-type ATPase A"/>
    <property type="match status" value="1"/>
</dbReference>
<feature type="transmembrane region" description="Helical" evidence="12">
    <location>
        <begin position="34"/>
        <end position="57"/>
    </location>
</feature>
<evidence type="ECO:0000256" key="1">
    <source>
        <dbReference type="ARBA" id="ARBA00004651"/>
    </source>
</evidence>
<reference evidence="14 15" key="1">
    <citation type="submission" date="2020-08" db="EMBL/GenBank/DDBJ databases">
        <title>Genomic Encyclopedia of Type Strains, Phase IV (KMG-IV): sequencing the most valuable type-strain genomes for metagenomic binning, comparative biology and taxonomic classification.</title>
        <authorList>
            <person name="Goeker M."/>
        </authorList>
    </citation>
    <scope>NUCLEOTIDE SEQUENCE [LARGE SCALE GENOMIC DNA]</scope>
    <source>
        <strain evidence="14 15">DSM 17498</strain>
    </source>
</reference>
<keyword evidence="3" id="KW-1003">Cell membrane</keyword>
<dbReference type="InterPro" id="IPR008250">
    <property type="entry name" value="ATPase_P-typ_transduc_dom_A_sf"/>
</dbReference>